<name>X1A8K7_9ZZZZ</name>
<dbReference type="PANTHER" id="PTHR33747:SF1">
    <property type="entry name" value="ADENYLATE CYCLASE-ASSOCIATED CAP C-TERMINAL DOMAIN-CONTAINING PROTEIN"/>
    <property type="match status" value="1"/>
</dbReference>
<accession>X1A8K7</accession>
<dbReference type="Gene3D" id="3.10.450.50">
    <property type="match status" value="1"/>
</dbReference>
<protein>
    <recommendedName>
        <fullName evidence="2">SEC-C domain-containing protein</fullName>
    </recommendedName>
</protein>
<feature type="non-terminal residue" evidence="1">
    <location>
        <position position="1"/>
    </location>
</feature>
<dbReference type="EMBL" id="BART01013576">
    <property type="protein sequence ID" value="GAG78660.1"/>
    <property type="molecule type" value="Genomic_DNA"/>
</dbReference>
<dbReference type="PANTHER" id="PTHR33747">
    <property type="entry name" value="UPF0225 PROTEIN SCO1677"/>
    <property type="match status" value="1"/>
</dbReference>
<dbReference type="InterPro" id="IPR004027">
    <property type="entry name" value="SEC_C_motif"/>
</dbReference>
<organism evidence="1">
    <name type="scientific">marine sediment metagenome</name>
    <dbReference type="NCBI Taxonomy" id="412755"/>
    <lineage>
        <taxon>unclassified sequences</taxon>
        <taxon>metagenomes</taxon>
        <taxon>ecological metagenomes</taxon>
    </lineage>
</organism>
<proteinExistence type="predicted"/>
<dbReference type="Pfam" id="PF02810">
    <property type="entry name" value="SEC-C"/>
    <property type="match status" value="1"/>
</dbReference>
<dbReference type="SUPFAM" id="SSF103642">
    <property type="entry name" value="Sec-C motif"/>
    <property type="match status" value="1"/>
</dbReference>
<evidence type="ECO:0008006" key="2">
    <source>
        <dbReference type="Google" id="ProtNLM"/>
    </source>
</evidence>
<comment type="caution">
    <text evidence="1">The sequence shown here is derived from an EMBL/GenBank/DDBJ whole genome shotgun (WGS) entry which is preliminary data.</text>
</comment>
<sequence>DITPKNDGEKEILFIPDSKRKDEGGIIPNITEYYIEKNLDKKIKIGANEPCPCGSGKKYKKCCRIV</sequence>
<gene>
    <name evidence="1" type="ORF">S01H4_27669</name>
</gene>
<dbReference type="AlphaFoldDB" id="X1A8K7"/>
<reference evidence="1" key="1">
    <citation type="journal article" date="2014" name="Front. Microbiol.">
        <title>High frequency of phylogenetically diverse reductive dehalogenase-homologous genes in deep subseafloor sedimentary metagenomes.</title>
        <authorList>
            <person name="Kawai M."/>
            <person name="Futagami T."/>
            <person name="Toyoda A."/>
            <person name="Takaki Y."/>
            <person name="Nishi S."/>
            <person name="Hori S."/>
            <person name="Arai W."/>
            <person name="Tsubouchi T."/>
            <person name="Morono Y."/>
            <person name="Uchiyama I."/>
            <person name="Ito T."/>
            <person name="Fujiyama A."/>
            <person name="Inagaki F."/>
            <person name="Takami H."/>
        </authorList>
    </citation>
    <scope>NUCLEOTIDE SEQUENCE</scope>
    <source>
        <strain evidence="1">Expedition CK06-06</strain>
    </source>
</reference>
<evidence type="ECO:0000313" key="1">
    <source>
        <dbReference type="EMBL" id="GAG78660.1"/>
    </source>
</evidence>